<accession>A0A9E7F0H6</accession>
<organism evidence="1 2">
    <name type="scientific">Musa troglodytarum</name>
    <name type="common">fe'i banana</name>
    <dbReference type="NCBI Taxonomy" id="320322"/>
    <lineage>
        <taxon>Eukaryota</taxon>
        <taxon>Viridiplantae</taxon>
        <taxon>Streptophyta</taxon>
        <taxon>Embryophyta</taxon>
        <taxon>Tracheophyta</taxon>
        <taxon>Spermatophyta</taxon>
        <taxon>Magnoliopsida</taxon>
        <taxon>Liliopsida</taxon>
        <taxon>Zingiberales</taxon>
        <taxon>Musaceae</taxon>
        <taxon>Musa</taxon>
    </lineage>
</organism>
<dbReference type="EMBL" id="CP097504">
    <property type="protein sequence ID" value="URD85836.1"/>
    <property type="molecule type" value="Genomic_DNA"/>
</dbReference>
<dbReference type="Proteomes" id="UP001055439">
    <property type="component" value="Chromosome 2"/>
</dbReference>
<sequence>MDSVAVRKVDLFGNLRIYVYLKLPKHFVSCYALPHLWVPRYPL</sequence>
<evidence type="ECO:0000313" key="1">
    <source>
        <dbReference type="EMBL" id="URD85836.1"/>
    </source>
</evidence>
<gene>
    <name evidence="1" type="ORF">MUK42_26839</name>
</gene>
<keyword evidence="2" id="KW-1185">Reference proteome</keyword>
<dbReference type="OrthoDB" id="728618at2759"/>
<reference evidence="1" key="1">
    <citation type="submission" date="2022-05" db="EMBL/GenBank/DDBJ databases">
        <title>The Musa troglodytarum L. genome provides insights into the mechanism of non-climacteric behaviour and enrichment of carotenoids.</title>
        <authorList>
            <person name="Wang J."/>
        </authorList>
    </citation>
    <scope>NUCLEOTIDE SEQUENCE</scope>
    <source>
        <tissue evidence="1">Leaf</tissue>
    </source>
</reference>
<protein>
    <submittedName>
        <fullName evidence="1">Uncharacterized protein</fullName>
    </submittedName>
</protein>
<proteinExistence type="predicted"/>
<name>A0A9E7F0H6_9LILI</name>
<dbReference type="AlphaFoldDB" id="A0A9E7F0H6"/>
<evidence type="ECO:0000313" key="2">
    <source>
        <dbReference type="Proteomes" id="UP001055439"/>
    </source>
</evidence>